<dbReference type="InterPro" id="IPR044748">
    <property type="entry name" value="Trm3/TARBP1_C"/>
</dbReference>
<dbReference type="GO" id="GO:0016423">
    <property type="term" value="F:tRNA (guanine) methyltransferase activity"/>
    <property type="evidence" value="ECO:0007669"/>
    <property type="project" value="InterPro"/>
</dbReference>
<dbReference type="SUPFAM" id="SSF75217">
    <property type="entry name" value="alpha/beta knot"/>
    <property type="match status" value="1"/>
</dbReference>
<dbReference type="Gene3D" id="3.40.1280.10">
    <property type="match status" value="1"/>
</dbReference>
<keyword evidence="2" id="KW-0808">Transferase</keyword>
<organism evidence="4">
    <name type="scientific">Corethrella appendiculata</name>
    <dbReference type="NCBI Taxonomy" id="1370023"/>
    <lineage>
        <taxon>Eukaryota</taxon>
        <taxon>Metazoa</taxon>
        <taxon>Ecdysozoa</taxon>
        <taxon>Arthropoda</taxon>
        <taxon>Hexapoda</taxon>
        <taxon>Insecta</taxon>
        <taxon>Pterygota</taxon>
        <taxon>Neoptera</taxon>
        <taxon>Endopterygota</taxon>
        <taxon>Diptera</taxon>
        <taxon>Nematocera</taxon>
        <taxon>Culicoidea</taxon>
        <taxon>Chaoboridae</taxon>
        <taxon>Corethrella</taxon>
    </lineage>
</organism>
<protein>
    <submittedName>
        <fullName evidence="4">Putative rna methylase spou family</fullName>
    </submittedName>
</protein>
<evidence type="ECO:0000256" key="1">
    <source>
        <dbReference type="ARBA" id="ARBA00022603"/>
    </source>
</evidence>
<dbReference type="CDD" id="cd18091">
    <property type="entry name" value="SpoU-like_TRM3-like"/>
    <property type="match status" value="1"/>
</dbReference>
<dbReference type="InterPro" id="IPR029026">
    <property type="entry name" value="tRNA_m1G_MTases_N"/>
</dbReference>
<name>U5EM45_9DIPT</name>
<feature type="domain" description="tRNA/rRNA methyltransferase SpoU type" evidence="3">
    <location>
        <begin position="280"/>
        <end position="422"/>
    </location>
</feature>
<evidence type="ECO:0000313" key="4">
    <source>
        <dbReference type="EMBL" id="JAB55247.1"/>
    </source>
</evidence>
<accession>U5EM45</accession>
<dbReference type="Pfam" id="PF00588">
    <property type="entry name" value="SpoU_methylase"/>
    <property type="match status" value="1"/>
</dbReference>
<dbReference type="PANTHER" id="PTHR12029">
    <property type="entry name" value="RNA METHYLTRANSFERASE"/>
    <property type="match status" value="1"/>
</dbReference>
<dbReference type="InterPro" id="IPR045330">
    <property type="entry name" value="TRM3/TARBP1"/>
</dbReference>
<dbReference type="EMBL" id="GANO01004624">
    <property type="protein sequence ID" value="JAB55247.1"/>
    <property type="molecule type" value="mRNA"/>
</dbReference>
<sequence>LMEKYFELSKQKARYYAGSQVHIKKSRIIQTICCLAKKIPRLNIETFLNILLTEYNQPNINYLIEFLIADSNVSSYVLMNFIKSIDIKTTAIQSIFIIAWLKCCKNGKLIYNELITDLLPWTMAQNFSTRLFAQTVIVKLIEKFDLLAEYSRIYNAISGYAKLGNVDRNFEKCLNDFRFTGIKDYQNLLSMNNIFYHIPLATNMPKEEIIQVENEPFKMNPTFNGEVTNQKNNINVERIIENVQQKIQPMKTIEIEANLLDSLPENLYKKISSKSNEDGLIIVASIVSRLPNLGGIARSCEIFGVKQLLINSFHEKNSHEFQALSMTAEKWLNFGELKPWEICEYLLEMKNRGYKIIGAEQTANSVNMIDVKFPKKSVLVLGHEKNGIPANILPYLDIAVEIPQYGVIRSLNVHVTAAIFMWEYSKQLIFNAEY</sequence>
<feature type="non-terminal residue" evidence="4">
    <location>
        <position position="1"/>
    </location>
</feature>
<dbReference type="GO" id="GO:0003723">
    <property type="term" value="F:RNA binding"/>
    <property type="evidence" value="ECO:0007669"/>
    <property type="project" value="InterPro"/>
</dbReference>
<keyword evidence="1 4" id="KW-0489">Methyltransferase</keyword>
<proteinExistence type="evidence at transcript level"/>
<dbReference type="PANTHER" id="PTHR12029:SF11">
    <property type="entry name" value="METHYLTRANSFERASE TARBP1-RELATED"/>
    <property type="match status" value="1"/>
</dbReference>
<dbReference type="GO" id="GO:0030488">
    <property type="term" value="P:tRNA methylation"/>
    <property type="evidence" value="ECO:0007669"/>
    <property type="project" value="InterPro"/>
</dbReference>
<dbReference type="InterPro" id="IPR029028">
    <property type="entry name" value="Alpha/beta_knot_MTases"/>
</dbReference>
<evidence type="ECO:0000256" key="2">
    <source>
        <dbReference type="ARBA" id="ARBA00022679"/>
    </source>
</evidence>
<evidence type="ECO:0000259" key="3">
    <source>
        <dbReference type="Pfam" id="PF00588"/>
    </source>
</evidence>
<dbReference type="InterPro" id="IPR001537">
    <property type="entry name" value="SpoU_MeTrfase"/>
</dbReference>
<reference evidence="4" key="1">
    <citation type="journal article" date="2014" name="Insect Biochem. Mol. Biol.">
        <title>An insight into the sialome of the frog biting fly, Corethrella appendiculata.</title>
        <authorList>
            <person name="Ribeiro J.M.C."/>
            <person name="Chagas A.C."/>
            <person name="Pham V.M."/>
            <person name="Lounibos L.P."/>
            <person name="Calvo E."/>
        </authorList>
    </citation>
    <scope>NUCLEOTIDE SEQUENCE</scope>
    <source>
        <tissue evidence="4">Salivary glands</tissue>
    </source>
</reference>
<dbReference type="AlphaFoldDB" id="U5EM45"/>